<sequence>MSPSILVAGATGNTGRSATETLSKLIQAPDSPLRNHRILALTRSADSPAAKHLVTLPGVEVIQQNWVEITSEWLQTHHVVRAFIAPHVKPSQFAEETTFHLALLHAGVKYVVRISTAAASVRPDATAYYARGHWAIEALLSVPEFKALHWTSLQPNAFGSFWFYTAAEFIKEYRKTGRADTVLKLMAPKDTAVGVIDPDDIGVVAAHLLVQEDTARHTGKRYVLNGPEDISGEQIVQMVERIIGVPVQNVQYKDMSGLDAFLEMEYMGNGQNRNSRNVIWSIRRAAETAWGGQVTAPPTSKEVLELAAPRRTPQQMLESLLG</sequence>
<dbReference type="GeneID" id="81405585"/>
<organism evidence="4 5">
    <name type="scientific">Penicillium bovifimosum</name>
    <dbReference type="NCBI Taxonomy" id="126998"/>
    <lineage>
        <taxon>Eukaryota</taxon>
        <taxon>Fungi</taxon>
        <taxon>Dikarya</taxon>
        <taxon>Ascomycota</taxon>
        <taxon>Pezizomycotina</taxon>
        <taxon>Eurotiomycetes</taxon>
        <taxon>Eurotiomycetidae</taxon>
        <taxon>Eurotiales</taxon>
        <taxon>Aspergillaceae</taxon>
        <taxon>Penicillium</taxon>
    </lineage>
</organism>
<dbReference type="AlphaFoldDB" id="A0A9W9L0F1"/>
<comment type="similarity">
    <text evidence="1">Belongs to the NmrA-type oxidoreductase family.</text>
</comment>
<dbReference type="InterPro" id="IPR051164">
    <property type="entry name" value="NmrA-like_oxidored"/>
</dbReference>
<gene>
    <name evidence="4" type="ORF">N7515_005671</name>
</gene>
<dbReference type="OrthoDB" id="413314at2759"/>
<dbReference type="InterPro" id="IPR036291">
    <property type="entry name" value="NAD(P)-bd_dom_sf"/>
</dbReference>
<dbReference type="SUPFAM" id="SSF51735">
    <property type="entry name" value="NAD(P)-binding Rossmann-fold domains"/>
    <property type="match status" value="1"/>
</dbReference>
<proteinExistence type="inferred from homology"/>
<dbReference type="EMBL" id="JAPQKL010000005">
    <property type="protein sequence ID" value="KAJ5129632.1"/>
    <property type="molecule type" value="Genomic_DNA"/>
</dbReference>
<dbReference type="InterPro" id="IPR008030">
    <property type="entry name" value="NmrA-like"/>
</dbReference>
<evidence type="ECO:0000313" key="4">
    <source>
        <dbReference type="EMBL" id="KAJ5129632.1"/>
    </source>
</evidence>
<dbReference type="PANTHER" id="PTHR42748">
    <property type="entry name" value="NITROGEN METABOLITE REPRESSION PROTEIN NMRA FAMILY MEMBER"/>
    <property type="match status" value="1"/>
</dbReference>
<reference evidence="4" key="2">
    <citation type="journal article" date="2023" name="IMA Fungus">
        <title>Comparative genomic study of the Penicillium genus elucidates a diverse pangenome and 15 lateral gene transfer events.</title>
        <authorList>
            <person name="Petersen C."/>
            <person name="Sorensen T."/>
            <person name="Nielsen M.R."/>
            <person name="Sondergaard T.E."/>
            <person name="Sorensen J.L."/>
            <person name="Fitzpatrick D.A."/>
            <person name="Frisvad J.C."/>
            <person name="Nielsen K.L."/>
        </authorList>
    </citation>
    <scope>NUCLEOTIDE SEQUENCE</scope>
    <source>
        <strain evidence="4">IBT 22155</strain>
    </source>
</reference>
<evidence type="ECO:0000256" key="1">
    <source>
        <dbReference type="ARBA" id="ARBA00006328"/>
    </source>
</evidence>
<dbReference type="Gene3D" id="3.40.50.720">
    <property type="entry name" value="NAD(P)-binding Rossmann-like Domain"/>
    <property type="match status" value="1"/>
</dbReference>
<dbReference type="Proteomes" id="UP001149079">
    <property type="component" value="Unassembled WGS sequence"/>
</dbReference>
<dbReference type="GO" id="GO:0005634">
    <property type="term" value="C:nucleus"/>
    <property type="evidence" value="ECO:0007669"/>
    <property type="project" value="TreeGrafter"/>
</dbReference>
<keyword evidence="5" id="KW-1185">Reference proteome</keyword>
<keyword evidence="2" id="KW-0521">NADP</keyword>
<accession>A0A9W9L0F1</accession>
<dbReference type="PANTHER" id="PTHR42748:SF31">
    <property type="entry name" value="NMRA-LIKE DOMAIN-CONTAINING PROTEIN-RELATED"/>
    <property type="match status" value="1"/>
</dbReference>
<evidence type="ECO:0000313" key="5">
    <source>
        <dbReference type="Proteomes" id="UP001149079"/>
    </source>
</evidence>
<dbReference type="RefSeq" id="XP_056520011.1">
    <property type="nucleotide sequence ID" value="XM_056666415.1"/>
</dbReference>
<name>A0A9W9L0F1_9EURO</name>
<reference evidence="4" key="1">
    <citation type="submission" date="2022-11" db="EMBL/GenBank/DDBJ databases">
        <authorList>
            <person name="Petersen C."/>
        </authorList>
    </citation>
    <scope>NUCLEOTIDE SEQUENCE</scope>
    <source>
        <strain evidence="4">IBT 22155</strain>
    </source>
</reference>
<evidence type="ECO:0000256" key="2">
    <source>
        <dbReference type="ARBA" id="ARBA00022857"/>
    </source>
</evidence>
<dbReference type="Pfam" id="PF05368">
    <property type="entry name" value="NmrA"/>
    <property type="match status" value="1"/>
</dbReference>
<comment type="caution">
    <text evidence="4">The sequence shown here is derived from an EMBL/GenBank/DDBJ whole genome shotgun (WGS) entry which is preliminary data.</text>
</comment>
<feature type="domain" description="NmrA-like" evidence="3">
    <location>
        <begin position="4"/>
        <end position="252"/>
    </location>
</feature>
<evidence type="ECO:0000259" key="3">
    <source>
        <dbReference type="Pfam" id="PF05368"/>
    </source>
</evidence>
<protein>
    <submittedName>
        <fullName evidence="4">NAD(P)-binding protein</fullName>
    </submittedName>
</protein>